<dbReference type="HOGENOM" id="CLU_1310910_0_0_1"/>
<organism evidence="1 2">
    <name type="scientific">Tulasnella calospora MUT 4182</name>
    <dbReference type="NCBI Taxonomy" id="1051891"/>
    <lineage>
        <taxon>Eukaryota</taxon>
        <taxon>Fungi</taxon>
        <taxon>Dikarya</taxon>
        <taxon>Basidiomycota</taxon>
        <taxon>Agaricomycotina</taxon>
        <taxon>Agaricomycetes</taxon>
        <taxon>Cantharellales</taxon>
        <taxon>Tulasnellaceae</taxon>
        <taxon>Tulasnella</taxon>
    </lineage>
</organism>
<reference evidence="2" key="2">
    <citation type="submission" date="2015-01" db="EMBL/GenBank/DDBJ databases">
        <title>Evolutionary Origins and Diversification of the Mycorrhizal Mutualists.</title>
        <authorList>
            <consortium name="DOE Joint Genome Institute"/>
            <consortium name="Mycorrhizal Genomics Consortium"/>
            <person name="Kohler A."/>
            <person name="Kuo A."/>
            <person name="Nagy L.G."/>
            <person name="Floudas D."/>
            <person name="Copeland A."/>
            <person name="Barry K.W."/>
            <person name="Cichocki N."/>
            <person name="Veneault-Fourrey C."/>
            <person name="LaButti K."/>
            <person name="Lindquist E.A."/>
            <person name="Lipzen A."/>
            <person name="Lundell T."/>
            <person name="Morin E."/>
            <person name="Murat C."/>
            <person name="Riley R."/>
            <person name="Ohm R."/>
            <person name="Sun H."/>
            <person name="Tunlid A."/>
            <person name="Henrissat B."/>
            <person name="Grigoriev I.V."/>
            <person name="Hibbett D.S."/>
            <person name="Martin F."/>
        </authorList>
    </citation>
    <scope>NUCLEOTIDE SEQUENCE [LARGE SCALE GENOMIC DNA]</scope>
    <source>
        <strain evidence="2">MUT 4182</strain>
    </source>
</reference>
<keyword evidence="2" id="KW-1185">Reference proteome</keyword>
<protein>
    <submittedName>
        <fullName evidence="1">Uncharacterized protein</fullName>
    </submittedName>
</protein>
<dbReference type="Proteomes" id="UP000054248">
    <property type="component" value="Unassembled WGS sequence"/>
</dbReference>
<dbReference type="AlphaFoldDB" id="A0A0C3QQ15"/>
<name>A0A0C3QQ15_9AGAM</name>
<sequence>MSYRSRPRYVLQPVSLIHCLMCHKDLDPQSFSRTQCAITHEWEESAGVFDVTAPEDVVRELFFSECCGDAVQVITTNEDDEDDGPMPWIDTVYPRGEHCYRGPHIADPHRAIAFYNGFTLADCGTLGCARHPGRGEKLLKEYRANSRNPQHAMWAAWERDDKDLTERYINLLPTGVCKGLPAIVGQPYTKDRVIRARDYLGMVWQQLPRRR</sequence>
<reference evidence="1 2" key="1">
    <citation type="submission" date="2014-04" db="EMBL/GenBank/DDBJ databases">
        <authorList>
            <consortium name="DOE Joint Genome Institute"/>
            <person name="Kuo A."/>
            <person name="Girlanda M."/>
            <person name="Perotto S."/>
            <person name="Kohler A."/>
            <person name="Nagy L.G."/>
            <person name="Floudas D."/>
            <person name="Copeland A."/>
            <person name="Barry K.W."/>
            <person name="Cichocki N."/>
            <person name="Veneault-Fourrey C."/>
            <person name="LaButti K."/>
            <person name="Lindquist E.A."/>
            <person name="Lipzen A."/>
            <person name="Lundell T."/>
            <person name="Morin E."/>
            <person name="Murat C."/>
            <person name="Sun H."/>
            <person name="Tunlid A."/>
            <person name="Henrissat B."/>
            <person name="Grigoriev I.V."/>
            <person name="Hibbett D.S."/>
            <person name="Martin F."/>
            <person name="Nordberg H.P."/>
            <person name="Cantor M.N."/>
            <person name="Hua S.X."/>
        </authorList>
    </citation>
    <scope>NUCLEOTIDE SEQUENCE [LARGE SCALE GENOMIC DNA]</scope>
    <source>
        <strain evidence="1 2">MUT 4182</strain>
    </source>
</reference>
<evidence type="ECO:0000313" key="1">
    <source>
        <dbReference type="EMBL" id="KIO29549.1"/>
    </source>
</evidence>
<gene>
    <name evidence="1" type="ORF">M407DRAFT_227300</name>
</gene>
<dbReference type="EMBL" id="KN822981">
    <property type="protein sequence ID" value="KIO29549.1"/>
    <property type="molecule type" value="Genomic_DNA"/>
</dbReference>
<dbReference type="OrthoDB" id="3145722at2759"/>
<proteinExistence type="predicted"/>
<evidence type="ECO:0000313" key="2">
    <source>
        <dbReference type="Proteomes" id="UP000054248"/>
    </source>
</evidence>
<accession>A0A0C3QQ15</accession>